<accession>A0A8S1NJM3</accession>
<sequence>MEVLDRIVVAIRKRPLSQKEIIKKEEDIIIVQNDNSVIVKEIKQKVDLTKYIEEHQFNFDLAFNQNNSNEQVYINAVRPIIRAAFQRAKVTCFAYGQTGSGKTYTMIGDIERQVPGMYLLAGQDIFQIIEMEEYTHLQVYVSFFEIYCGKLYDLLSQRNQIQIREDAKGNVNMINLMEKKINSVQQLMHFIQLGQNVRITASNSSNSESSRSHAILQVILKSGKTVHGKMSFIDLAGSERGADVQDYNKQTRIDGAEINKSLLALKECIRALDLNKNHTPFRGSKLTLVLKDSLTGNCKTVMIGNISPSSQSSEHTLNTLRYADRVKELKKPENRLYQGDQMQRELMLARQAKNITRKQFNDEEDQENLKSFSPISNIKRQSLQQPLQTSTQMFNNQNFNLQKENRKTDIASAINKFNLSSIPSINLNFNNTQQINQSNHNNYFPIHQRINSASNYQNDYDHYNNDSQQNLFLKTQNYSQQHNQLFQQHQFNQTKTYSDLFSESPYQSQQEQGFKQLNQQAVQQSQESQELEEEFDYSLPQQSQRQGLINNTSIVQDHKNLIDKIIEISKLEMKEITIYEKQNDIQSYLQTIQQQLQQKVDLIQEFQQRVCEMQQQSQHWTFQPNDSQSRDDLFLYTNY</sequence>
<dbReference type="EMBL" id="CAJJDN010000050">
    <property type="protein sequence ID" value="CAD8086844.1"/>
    <property type="molecule type" value="Genomic_DNA"/>
</dbReference>
<dbReference type="GO" id="GO:0005874">
    <property type="term" value="C:microtubule"/>
    <property type="evidence" value="ECO:0007669"/>
    <property type="project" value="UniProtKB-KW"/>
</dbReference>
<evidence type="ECO:0000256" key="3">
    <source>
        <dbReference type="ARBA" id="ARBA00022701"/>
    </source>
</evidence>
<dbReference type="InterPro" id="IPR019821">
    <property type="entry name" value="Kinesin_motor_CS"/>
</dbReference>
<keyword evidence="3 10" id="KW-0493">Microtubule</keyword>
<dbReference type="FunFam" id="3.40.850.10:FF:000012">
    <property type="entry name" value="Kinesin-like protein"/>
    <property type="match status" value="1"/>
</dbReference>
<dbReference type="OrthoDB" id="3176171at2759"/>
<feature type="binding site" evidence="9">
    <location>
        <begin position="96"/>
        <end position="103"/>
    </location>
    <ligand>
        <name>ATP</name>
        <dbReference type="ChEBI" id="CHEBI:30616"/>
    </ligand>
</feature>
<dbReference type="InterPro" id="IPR001752">
    <property type="entry name" value="Kinesin_motor_dom"/>
</dbReference>
<gene>
    <name evidence="12" type="ORF">PSON_ATCC_30995.1.T0500218</name>
</gene>
<keyword evidence="5 9" id="KW-0067">ATP-binding</keyword>
<feature type="domain" description="Kinesin motor" evidence="11">
    <location>
        <begin position="6"/>
        <end position="329"/>
    </location>
</feature>
<comment type="similarity">
    <text evidence="8">Belongs to the TRAFAC class myosin-kinesin ATPase superfamily. Kinesin family. KIN-13 subfamily.</text>
</comment>
<evidence type="ECO:0000256" key="10">
    <source>
        <dbReference type="RuleBase" id="RU000394"/>
    </source>
</evidence>
<dbReference type="GO" id="GO:0008017">
    <property type="term" value="F:microtubule binding"/>
    <property type="evidence" value="ECO:0007669"/>
    <property type="project" value="InterPro"/>
</dbReference>
<evidence type="ECO:0000313" key="13">
    <source>
        <dbReference type="Proteomes" id="UP000692954"/>
    </source>
</evidence>
<keyword evidence="2" id="KW-0963">Cytoplasm</keyword>
<dbReference type="PANTHER" id="PTHR47971">
    <property type="entry name" value="KINESIN-RELATED PROTEIN 6"/>
    <property type="match status" value="1"/>
</dbReference>
<organism evidence="12 13">
    <name type="scientific">Paramecium sonneborni</name>
    <dbReference type="NCBI Taxonomy" id="65129"/>
    <lineage>
        <taxon>Eukaryota</taxon>
        <taxon>Sar</taxon>
        <taxon>Alveolata</taxon>
        <taxon>Ciliophora</taxon>
        <taxon>Intramacronucleata</taxon>
        <taxon>Oligohymenophorea</taxon>
        <taxon>Peniculida</taxon>
        <taxon>Parameciidae</taxon>
        <taxon>Paramecium</taxon>
    </lineage>
</organism>
<dbReference type="CDD" id="cd01367">
    <property type="entry name" value="KISc_KIF2_like"/>
    <property type="match status" value="1"/>
</dbReference>
<keyword evidence="4 9" id="KW-0547">Nucleotide-binding</keyword>
<comment type="subcellular location">
    <subcellularLocation>
        <location evidence="1">Cytoplasm</location>
        <location evidence="1">Cytoskeleton</location>
    </subcellularLocation>
</comment>
<dbReference type="GO" id="GO:0007019">
    <property type="term" value="P:microtubule depolymerization"/>
    <property type="evidence" value="ECO:0007669"/>
    <property type="project" value="TreeGrafter"/>
</dbReference>
<dbReference type="Pfam" id="PF00225">
    <property type="entry name" value="Kinesin"/>
    <property type="match status" value="1"/>
</dbReference>
<keyword evidence="7" id="KW-0206">Cytoskeleton</keyword>
<dbReference type="PROSITE" id="PS00411">
    <property type="entry name" value="KINESIN_MOTOR_1"/>
    <property type="match status" value="1"/>
</dbReference>
<evidence type="ECO:0000313" key="12">
    <source>
        <dbReference type="EMBL" id="CAD8086844.1"/>
    </source>
</evidence>
<dbReference type="GO" id="GO:0005524">
    <property type="term" value="F:ATP binding"/>
    <property type="evidence" value="ECO:0007669"/>
    <property type="project" value="UniProtKB-UniRule"/>
</dbReference>
<reference evidence="12" key="1">
    <citation type="submission" date="2021-01" db="EMBL/GenBank/DDBJ databases">
        <authorList>
            <consortium name="Genoscope - CEA"/>
            <person name="William W."/>
        </authorList>
    </citation>
    <scope>NUCLEOTIDE SEQUENCE</scope>
</reference>
<dbReference type="AlphaFoldDB" id="A0A8S1NJM3"/>
<evidence type="ECO:0000256" key="7">
    <source>
        <dbReference type="ARBA" id="ARBA00023212"/>
    </source>
</evidence>
<evidence type="ECO:0000256" key="6">
    <source>
        <dbReference type="ARBA" id="ARBA00023175"/>
    </source>
</evidence>
<proteinExistence type="inferred from homology"/>
<dbReference type="Proteomes" id="UP000692954">
    <property type="component" value="Unassembled WGS sequence"/>
</dbReference>
<evidence type="ECO:0000256" key="4">
    <source>
        <dbReference type="ARBA" id="ARBA00022741"/>
    </source>
</evidence>
<dbReference type="InterPro" id="IPR027640">
    <property type="entry name" value="Kinesin-like_fam"/>
</dbReference>
<keyword evidence="6 9" id="KW-0505">Motor protein</keyword>
<protein>
    <recommendedName>
        <fullName evidence="10">Kinesin-like protein</fullName>
    </recommendedName>
</protein>
<keyword evidence="13" id="KW-1185">Reference proteome</keyword>
<dbReference type="GO" id="GO:0007018">
    <property type="term" value="P:microtubule-based movement"/>
    <property type="evidence" value="ECO:0007669"/>
    <property type="project" value="InterPro"/>
</dbReference>
<dbReference type="PANTHER" id="PTHR47971:SF8">
    <property type="entry name" value="KINESIN-LIKE PROTEIN"/>
    <property type="match status" value="1"/>
</dbReference>
<dbReference type="PROSITE" id="PS50067">
    <property type="entry name" value="KINESIN_MOTOR_2"/>
    <property type="match status" value="1"/>
</dbReference>
<dbReference type="SMART" id="SM00129">
    <property type="entry name" value="KISc"/>
    <property type="match status" value="1"/>
</dbReference>
<comment type="caution">
    <text evidence="12">The sequence shown here is derived from an EMBL/GenBank/DDBJ whole genome shotgun (WGS) entry which is preliminary data.</text>
</comment>
<evidence type="ECO:0000256" key="2">
    <source>
        <dbReference type="ARBA" id="ARBA00022490"/>
    </source>
</evidence>
<evidence type="ECO:0000256" key="5">
    <source>
        <dbReference type="ARBA" id="ARBA00022840"/>
    </source>
</evidence>
<evidence type="ECO:0000256" key="9">
    <source>
        <dbReference type="PROSITE-ProRule" id="PRU00283"/>
    </source>
</evidence>
<evidence type="ECO:0000256" key="1">
    <source>
        <dbReference type="ARBA" id="ARBA00004245"/>
    </source>
</evidence>
<name>A0A8S1NJM3_9CILI</name>
<evidence type="ECO:0000256" key="8">
    <source>
        <dbReference type="ARBA" id="ARBA00061030"/>
    </source>
</evidence>
<evidence type="ECO:0000259" key="11">
    <source>
        <dbReference type="PROSITE" id="PS50067"/>
    </source>
</evidence>
<dbReference type="GO" id="GO:0003777">
    <property type="term" value="F:microtubule motor activity"/>
    <property type="evidence" value="ECO:0007669"/>
    <property type="project" value="InterPro"/>
</dbReference>